<dbReference type="Gene3D" id="3.30.950.10">
    <property type="entry name" value="Methyltransferase, Cobalt-precorrin-4 Transmethylase, Domain 2"/>
    <property type="match status" value="1"/>
</dbReference>
<dbReference type="InterPro" id="IPR014776">
    <property type="entry name" value="4pyrrole_Mease_sub2"/>
</dbReference>
<comment type="function">
    <text evidence="6">Catalyzes the 2'-O-methylation of the ribose of cytidine 1402 (C1402) in 16S rRNA.</text>
</comment>
<dbReference type="FunFam" id="3.30.950.10:FF:000002">
    <property type="entry name" value="Ribosomal RNA small subunit methyltransferase I"/>
    <property type="match status" value="1"/>
</dbReference>
<dbReference type="InterPro" id="IPR008189">
    <property type="entry name" value="rRNA_ssu_MeTfrase_I"/>
</dbReference>
<comment type="similarity">
    <text evidence="6">Belongs to the methyltransferase superfamily. RsmI family.</text>
</comment>
<comment type="subcellular location">
    <subcellularLocation>
        <location evidence="6">Cytoplasm</location>
    </subcellularLocation>
</comment>
<dbReference type="EC" id="2.1.1.198" evidence="6"/>
<dbReference type="SUPFAM" id="SSF53790">
    <property type="entry name" value="Tetrapyrrole methylase"/>
    <property type="match status" value="1"/>
</dbReference>
<dbReference type="InterPro" id="IPR018063">
    <property type="entry name" value="SAM_MeTrfase_RsmI_CS"/>
</dbReference>
<dbReference type="NCBIfam" id="TIGR00096">
    <property type="entry name" value="16S rRNA (cytidine(1402)-2'-O)-methyltransferase"/>
    <property type="match status" value="1"/>
</dbReference>
<keyword evidence="3 6" id="KW-0489">Methyltransferase</keyword>
<evidence type="ECO:0000313" key="9">
    <source>
        <dbReference type="Proteomes" id="UP000032434"/>
    </source>
</evidence>
<dbReference type="PANTHER" id="PTHR46111">
    <property type="entry name" value="RIBOSOMAL RNA SMALL SUBUNIT METHYLTRANSFERASE I"/>
    <property type="match status" value="1"/>
</dbReference>
<name>A0A061AIE5_9MOLU</name>
<reference evidence="9" key="1">
    <citation type="submission" date="2014-05" db="EMBL/GenBank/DDBJ databases">
        <authorList>
            <person name="Kube M."/>
        </authorList>
    </citation>
    <scope>NUCLEOTIDE SEQUENCE [LARGE SCALE GENOMIC DNA]</scope>
</reference>
<dbReference type="OrthoDB" id="9809084at2"/>
<dbReference type="InterPro" id="IPR014777">
    <property type="entry name" value="4pyrrole_Mease_sub1"/>
</dbReference>
<dbReference type="Gene3D" id="3.40.1010.10">
    <property type="entry name" value="Cobalt-precorrin-4 Transmethylase, Domain 1"/>
    <property type="match status" value="1"/>
</dbReference>
<dbReference type="PIRSF" id="PIRSF005917">
    <property type="entry name" value="MTase_YraL"/>
    <property type="match status" value="1"/>
</dbReference>
<keyword evidence="5 6" id="KW-0949">S-adenosyl-L-methionine</keyword>
<dbReference type="FunCoup" id="A0A061AIE5">
    <property type="interactions" value="251"/>
</dbReference>
<evidence type="ECO:0000256" key="4">
    <source>
        <dbReference type="ARBA" id="ARBA00022679"/>
    </source>
</evidence>
<dbReference type="RefSeq" id="WP_045749815.1">
    <property type="nucleotide sequence ID" value="NZ_FUZK01000001.1"/>
</dbReference>
<dbReference type="InterPro" id="IPR035996">
    <property type="entry name" value="4pyrrol_Methylase_sf"/>
</dbReference>
<evidence type="ECO:0000259" key="7">
    <source>
        <dbReference type="Pfam" id="PF00590"/>
    </source>
</evidence>
<dbReference type="AlphaFoldDB" id="A0A061AIE5"/>
<dbReference type="HAMAP" id="MF_01877">
    <property type="entry name" value="16SrRNA_methyltr_I"/>
    <property type="match status" value="1"/>
</dbReference>
<gene>
    <name evidence="6 8" type="primary">rsmI</name>
    <name evidence="8" type="ORF">Aocu_13230</name>
</gene>
<evidence type="ECO:0000256" key="5">
    <source>
        <dbReference type="ARBA" id="ARBA00022691"/>
    </source>
</evidence>
<evidence type="ECO:0000256" key="3">
    <source>
        <dbReference type="ARBA" id="ARBA00022603"/>
    </source>
</evidence>
<dbReference type="PROSITE" id="PS01296">
    <property type="entry name" value="RSMI"/>
    <property type="match status" value="1"/>
</dbReference>
<keyword evidence="1 6" id="KW-0963">Cytoplasm</keyword>
<dbReference type="InterPro" id="IPR000878">
    <property type="entry name" value="4pyrrol_Mease"/>
</dbReference>
<dbReference type="STRING" id="35623.Aocu_13230"/>
<dbReference type="GO" id="GO:0005737">
    <property type="term" value="C:cytoplasm"/>
    <property type="evidence" value="ECO:0007669"/>
    <property type="project" value="UniProtKB-SubCell"/>
</dbReference>
<dbReference type="PANTHER" id="PTHR46111:SF1">
    <property type="entry name" value="RIBOSOMAL RNA SMALL SUBUNIT METHYLTRANSFERASE I"/>
    <property type="match status" value="1"/>
</dbReference>
<evidence type="ECO:0000256" key="2">
    <source>
        <dbReference type="ARBA" id="ARBA00022552"/>
    </source>
</evidence>
<feature type="domain" description="Tetrapyrrole methylase" evidence="7">
    <location>
        <begin position="13"/>
        <end position="212"/>
    </location>
</feature>
<dbReference type="InParanoid" id="A0A061AIE5"/>
<dbReference type="Pfam" id="PF00590">
    <property type="entry name" value="TP_methylase"/>
    <property type="match status" value="1"/>
</dbReference>
<keyword evidence="4 6" id="KW-0808">Transferase</keyword>
<dbReference type="Proteomes" id="UP000032434">
    <property type="component" value="Chromosome 1"/>
</dbReference>
<organism evidence="8 9">
    <name type="scientific">Acholeplasma oculi</name>
    <dbReference type="NCBI Taxonomy" id="35623"/>
    <lineage>
        <taxon>Bacteria</taxon>
        <taxon>Bacillati</taxon>
        <taxon>Mycoplasmatota</taxon>
        <taxon>Mollicutes</taxon>
        <taxon>Acholeplasmatales</taxon>
        <taxon>Acholeplasmataceae</taxon>
        <taxon>Acholeplasma</taxon>
    </lineage>
</organism>
<sequence length="278" mass="31380">MKIKQVFHNDFPTLYIVSTPIGNLDDFTFRAVETLKKVDLILCEDTRVTSKLLNHFDIKNTLMSYQKFSEVEKLNLIQDKLSKGLNIALVSDAGTPLLSDPGSILVTSLLNLDVNVVSIPGASALLSALVVSGLYQSQFTFIGFLPRKKSLQIETLKAFKKNKNPFLLYESPNRVLETLKLIESILGDRLVTVLREITKLHETHYHGLLSEFTSEILDHRGEYVLIIDGAKEEVNIEDPLTLYQSFIEDGMDEKEAIKETAKSLNVHKSVIYKLIKIK</sequence>
<dbReference type="KEGG" id="aoc:Aocu_13230"/>
<dbReference type="HOGENOM" id="CLU_044779_1_0_14"/>
<evidence type="ECO:0000313" key="8">
    <source>
        <dbReference type="EMBL" id="CDR31396.1"/>
    </source>
</evidence>
<dbReference type="CDD" id="cd11648">
    <property type="entry name" value="RsmI"/>
    <property type="match status" value="1"/>
</dbReference>
<comment type="catalytic activity">
    <reaction evidence="6">
        <text>cytidine(1402) in 16S rRNA + S-adenosyl-L-methionine = 2'-O-methylcytidine(1402) in 16S rRNA + S-adenosyl-L-homocysteine + H(+)</text>
        <dbReference type="Rhea" id="RHEA:42924"/>
        <dbReference type="Rhea" id="RHEA-COMP:10285"/>
        <dbReference type="Rhea" id="RHEA-COMP:10286"/>
        <dbReference type="ChEBI" id="CHEBI:15378"/>
        <dbReference type="ChEBI" id="CHEBI:57856"/>
        <dbReference type="ChEBI" id="CHEBI:59789"/>
        <dbReference type="ChEBI" id="CHEBI:74495"/>
        <dbReference type="ChEBI" id="CHEBI:82748"/>
        <dbReference type="EC" id="2.1.1.198"/>
    </reaction>
</comment>
<dbReference type="GO" id="GO:0070677">
    <property type="term" value="F:rRNA (cytosine-2'-O-)-methyltransferase activity"/>
    <property type="evidence" value="ECO:0007669"/>
    <property type="project" value="UniProtKB-UniRule"/>
</dbReference>
<proteinExistence type="inferred from homology"/>
<evidence type="ECO:0000256" key="6">
    <source>
        <dbReference type="HAMAP-Rule" id="MF_01877"/>
    </source>
</evidence>
<protein>
    <recommendedName>
        <fullName evidence="6">Ribosomal RNA small subunit methyltransferase I</fullName>
        <ecNumber evidence="6">2.1.1.198</ecNumber>
    </recommendedName>
    <alternativeName>
        <fullName evidence="6">16S rRNA 2'-O-ribose C1402 methyltransferase</fullName>
    </alternativeName>
    <alternativeName>
        <fullName evidence="6">rRNA (cytidine-2'-O-)-methyltransferase RsmI</fullName>
    </alternativeName>
</protein>
<keyword evidence="9" id="KW-1185">Reference proteome</keyword>
<keyword evidence="2 6" id="KW-0698">rRNA processing</keyword>
<evidence type="ECO:0000256" key="1">
    <source>
        <dbReference type="ARBA" id="ARBA00022490"/>
    </source>
</evidence>
<dbReference type="EMBL" id="LK028559">
    <property type="protein sequence ID" value="CDR31396.1"/>
    <property type="molecule type" value="Genomic_DNA"/>
</dbReference>
<accession>A0A061AIE5</accession>
<dbReference type="PATRIC" id="fig|35623.3.peg.1322"/>